<name>A0ACB8ZWJ9_ARCLA</name>
<reference evidence="1 2" key="2">
    <citation type="journal article" date="2022" name="Mol. Ecol. Resour.">
        <title>The genomes of chicory, endive, great burdock and yacon provide insights into Asteraceae paleo-polyploidization history and plant inulin production.</title>
        <authorList>
            <person name="Fan W."/>
            <person name="Wang S."/>
            <person name="Wang H."/>
            <person name="Wang A."/>
            <person name="Jiang F."/>
            <person name="Liu H."/>
            <person name="Zhao H."/>
            <person name="Xu D."/>
            <person name="Zhang Y."/>
        </authorList>
    </citation>
    <scope>NUCLEOTIDE SEQUENCE [LARGE SCALE GENOMIC DNA]</scope>
    <source>
        <strain evidence="2">cv. Niubang</strain>
    </source>
</reference>
<sequence length="91" mass="10375">MILATIADMEAELLKKTIEVDEGKKLKHEDMEQLEAKCFWLQLKIKGLESEAQKMRKELVQRIYVEVRSVNEMKAVNELRLGVGAGSTPCI</sequence>
<dbReference type="EMBL" id="CM042055">
    <property type="protein sequence ID" value="KAI3702382.1"/>
    <property type="molecule type" value="Genomic_DNA"/>
</dbReference>
<gene>
    <name evidence="1" type="ORF">L6452_28119</name>
</gene>
<evidence type="ECO:0000313" key="1">
    <source>
        <dbReference type="EMBL" id="KAI3702382.1"/>
    </source>
</evidence>
<dbReference type="Proteomes" id="UP001055879">
    <property type="component" value="Linkage Group LG09"/>
</dbReference>
<accession>A0ACB8ZWJ9</accession>
<comment type="caution">
    <text evidence="1">The sequence shown here is derived from an EMBL/GenBank/DDBJ whole genome shotgun (WGS) entry which is preliminary data.</text>
</comment>
<organism evidence="1 2">
    <name type="scientific">Arctium lappa</name>
    <name type="common">Greater burdock</name>
    <name type="synonym">Lappa major</name>
    <dbReference type="NCBI Taxonomy" id="4217"/>
    <lineage>
        <taxon>Eukaryota</taxon>
        <taxon>Viridiplantae</taxon>
        <taxon>Streptophyta</taxon>
        <taxon>Embryophyta</taxon>
        <taxon>Tracheophyta</taxon>
        <taxon>Spermatophyta</taxon>
        <taxon>Magnoliopsida</taxon>
        <taxon>eudicotyledons</taxon>
        <taxon>Gunneridae</taxon>
        <taxon>Pentapetalae</taxon>
        <taxon>asterids</taxon>
        <taxon>campanulids</taxon>
        <taxon>Asterales</taxon>
        <taxon>Asteraceae</taxon>
        <taxon>Carduoideae</taxon>
        <taxon>Cardueae</taxon>
        <taxon>Arctiinae</taxon>
        <taxon>Arctium</taxon>
    </lineage>
</organism>
<evidence type="ECO:0000313" key="2">
    <source>
        <dbReference type="Proteomes" id="UP001055879"/>
    </source>
</evidence>
<proteinExistence type="predicted"/>
<reference evidence="2" key="1">
    <citation type="journal article" date="2022" name="Mol. Ecol. Resour.">
        <title>The genomes of chicory, endive, great burdock and yacon provide insights into Asteraceae palaeo-polyploidization history and plant inulin production.</title>
        <authorList>
            <person name="Fan W."/>
            <person name="Wang S."/>
            <person name="Wang H."/>
            <person name="Wang A."/>
            <person name="Jiang F."/>
            <person name="Liu H."/>
            <person name="Zhao H."/>
            <person name="Xu D."/>
            <person name="Zhang Y."/>
        </authorList>
    </citation>
    <scope>NUCLEOTIDE SEQUENCE [LARGE SCALE GENOMIC DNA]</scope>
    <source>
        <strain evidence="2">cv. Niubang</strain>
    </source>
</reference>
<protein>
    <submittedName>
        <fullName evidence="1">Uncharacterized protein</fullName>
    </submittedName>
</protein>
<keyword evidence="2" id="KW-1185">Reference proteome</keyword>